<accession>A0A2A6CFR5</accession>
<protein>
    <submittedName>
        <fullName evidence="3">Epimerase</fullName>
    </submittedName>
</protein>
<reference evidence="4" key="1">
    <citation type="journal article" date="2008" name="Nat. Genet.">
        <title>The Pristionchus pacificus genome provides a unique perspective on nematode lifestyle and parasitism.</title>
        <authorList>
            <person name="Dieterich C."/>
            <person name="Clifton S.W."/>
            <person name="Schuster L.N."/>
            <person name="Chinwalla A."/>
            <person name="Delehaunty K."/>
            <person name="Dinkelacker I."/>
            <person name="Fulton L."/>
            <person name="Fulton R."/>
            <person name="Godfrey J."/>
            <person name="Minx P."/>
            <person name="Mitreva M."/>
            <person name="Roeseler W."/>
            <person name="Tian H."/>
            <person name="Witte H."/>
            <person name="Yang S.P."/>
            <person name="Wilson R.K."/>
            <person name="Sommer R.J."/>
        </authorList>
    </citation>
    <scope>NUCLEOTIDE SEQUENCE [LARGE SCALE GENOMIC DNA]</scope>
    <source>
        <strain evidence="4">PS312</strain>
    </source>
</reference>
<evidence type="ECO:0000256" key="2">
    <source>
        <dbReference type="ARBA" id="ARBA00023445"/>
    </source>
</evidence>
<dbReference type="AlphaFoldDB" id="A0A2A6CFR5"/>
<dbReference type="PANTHER" id="PTHR10366:SF564">
    <property type="entry name" value="STEROL-4-ALPHA-CARBOXYLATE 3-DEHYDROGENASE, DECARBOXYLATING"/>
    <property type="match status" value="1"/>
</dbReference>
<comment type="similarity">
    <text evidence="2">Belongs to the NAD(P)-dependent epimerase/dehydratase family. Dihydroflavonol-4-reductase subfamily.</text>
</comment>
<dbReference type="EnsemblMetazoa" id="PPA38410.1">
    <property type="protein sequence ID" value="PPA38410.1"/>
    <property type="gene ID" value="WBGene00276779"/>
</dbReference>
<evidence type="ECO:0000313" key="3">
    <source>
        <dbReference type="EnsemblMetazoa" id="PPA38410.1"/>
    </source>
</evidence>
<sequence length="371" mass="41456">MLNTSHDSDDHLPLVLVTGASGFVALHCVRRLLEGPYRVRGTVRSKNNAQKIEPLLRLPYADEKLELVEADLLKPDNWTEVVSGCTYILHVASPWIITATQEIVATAVEGTLNVLAAANACPEVKKVVLTSSCAAVNDGHKNGSAVFDETFWTDIESNRTEWYGISKTLAERAAWDYWNALPADSRFALTVLNPTLVFGPVLSDVDHGCATILARMMKRKTNLAQPKVSLGLVDVRDVAEAHVRALERPETDGERILVTACPSAWYADIARWLKHEFKRYGYGITTWEVPTWILKIYAASGIDPQSKAVVRRRGPELRFDNAKSIRLLDMKYRSVEKSVVEMMHSMIENGMVKGTKKYEANRRRTTSSCLN</sequence>
<evidence type="ECO:0000256" key="1">
    <source>
        <dbReference type="ARBA" id="ARBA00023002"/>
    </source>
</evidence>
<reference evidence="3" key="2">
    <citation type="submission" date="2022-06" db="UniProtKB">
        <authorList>
            <consortium name="EnsemblMetazoa"/>
        </authorList>
    </citation>
    <scope>IDENTIFICATION</scope>
    <source>
        <strain evidence="3">PS312</strain>
    </source>
</reference>
<dbReference type="InterPro" id="IPR001509">
    <property type="entry name" value="Epimerase_deHydtase"/>
</dbReference>
<dbReference type="InterPro" id="IPR050425">
    <property type="entry name" value="NAD(P)_dehydrat-like"/>
</dbReference>
<dbReference type="Gene3D" id="3.40.50.720">
    <property type="entry name" value="NAD(P)-binding Rossmann-like Domain"/>
    <property type="match status" value="1"/>
</dbReference>
<proteinExistence type="inferred from homology"/>
<evidence type="ECO:0000313" key="4">
    <source>
        <dbReference type="Proteomes" id="UP000005239"/>
    </source>
</evidence>
<accession>A0A8R1UR91</accession>
<dbReference type="InterPro" id="IPR036291">
    <property type="entry name" value="NAD(P)-bd_dom_sf"/>
</dbReference>
<dbReference type="SUPFAM" id="SSF51735">
    <property type="entry name" value="NAD(P)-binding Rossmann-fold domains"/>
    <property type="match status" value="1"/>
</dbReference>
<dbReference type="FunFam" id="3.40.50.720:FF:000336">
    <property type="entry name" value="Aldehyde reductase"/>
    <property type="match status" value="1"/>
</dbReference>
<dbReference type="OrthoDB" id="2735536at2759"/>
<dbReference type="Proteomes" id="UP000005239">
    <property type="component" value="Unassembled WGS sequence"/>
</dbReference>
<gene>
    <name evidence="3" type="primary">WBGene00276779</name>
</gene>
<keyword evidence="4" id="KW-1185">Reference proteome</keyword>
<dbReference type="PANTHER" id="PTHR10366">
    <property type="entry name" value="NAD DEPENDENT EPIMERASE/DEHYDRATASE"/>
    <property type="match status" value="1"/>
</dbReference>
<name>A0A2A6CFR5_PRIPA</name>
<dbReference type="Pfam" id="PF01370">
    <property type="entry name" value="Epimerase"/>
    <property type="match status" value="1"/>
</dbReference>
<organism evidence="3 4">
    <name type="scientific">Pristionchus pacificus</name>
    <name type="common">Parasitic nematode worm</name>
    <dbReference type="NCBI Taxonomy" id="54126"/>
    <lineage>
        <taxon>Eukaryota</taxon>
        <taxon>Metazoa</taxon>
        <taxon>Ecdysozoa</taxon>
        <taxon>Nematoda</taxon>
        <taxon>Chromadorea</taxon>
        <taxon>Rhabditida</taxon>
        <taxon>Rhabditina</taxon>
        <taxon>Diplogasteromorpha</taxon>
        <taxon>Diplogasteroidea</taxon>
        <taxon>Neodiplogasteridae</taxon>
        <taxon>Pristionchus</taxon>
    </lineage>
</organism>
<keyword evidence="1" id="KW-0560">Oxidoreductase</keyword>
<dbReference type="GO" id="GO:0016616">
    <property type="term" value="F:oxidoreductase activity, acting on the CH-OH group of donors, NAD or NADP as acceptor"/>
    <property type="evidence" value="ECO:0000318"/>
    <property type="project" value="GO_Central"/>
</dbReference>
<dbReference type="CDD" id="cd05227">
    <property type="entry name" value="AR_SDR_e"/>
    <property type="match status" value="1"/>
</dbReference>